<evidence type="ECO:0000256" key="1">
    <source>
        <dbReference type="SAM" id="MobiDB-lite"/>
    </source>
</evidence>
<comment type="caution">
    <text evidence="3">The sequence shown here is derived from an EMBL/GenBank/DDBJ whole genome shotgun (WGS) entry which is preliminary data.</text>
</comment>
<dbReference type="EMBL" id="JAAXKZ010000020">
    <property type="protein sequence ID" value="NMH91560.1"/>
    <property type="molecule type" value="Genomic_DNA"/>
</dbReference>
<name>A0A848DFX8_9PSEU</name>
<keyword evidence="2" id="KW-0812">Transmembrane</keyword>
<dbReference type="AlphaFoldDB" id="A0A848DFX8"/>
<gene>
    <name evidence="3" type="ORF">HF519_08170</name>
</gene>
<reference evidence="3 4" key="1">
    <citation type="submission" date="2020-04" db="EMBL/GenBank/DDBJ databases">
        <authorList>
            <person name="Klaysubun C."/>
            <person name="Duangmal K."/>
            <person name="Lipun K."/>
        </authorList>
    </citation>
    <scope>NUCLEOTIDE SEQUENCE [LARGE SCALE GENOMIC DNA]</scope>
    <source>
        <strain evidence="3 4">DSM 45300</strain>
    </source>
</reference>
<dbReference type="Proteomes" id="UP000586918">
    <property type="component" value="Unassembled WGS sequence"/>
</dbReference>
<feature type="region of interest" description="Disordered" evidence="1">
    <location>
        <begin position="1"/>
        <end position="60"/>
    </location>
</feature>
<accession>A0A848DFX8</accession>
<evidence type="ECO:0000313" key="4">
    <source>
        <dbReference type="Proteomes" id="UP000586918"/>
    </source>
</evidence>
<evidence type="ECO:0000256" key="2">
    <source>
        <dbReference type="SAM" id="Phobius"/>
    </source>
</evidence>
<organism evidence="3 4">
    <name type="scientific">Pseudonocardia bannensis</name>
    <dbReference type="NCBI Taxonomy" id="630973"/>
    <lineage>
        <taxon>Bacteria</taxon>
        <taxon>Bacillati</taxon>
        <taxon>Actinomycetota</taxon>
        <taxon>Actinomycetes</taxon>
        <taxon>Pseudonocardiales</taxon>
        <taxon>Pseudonocardiaceae</taxon>
        <taxon>Pseudonocardia</taxon>
    </lineage>
</organism>
<evidence type="ECO:0008006" key="5">
    <source>
        <dbReference type="Google" id="ProtNLM"/>
    </source>
</evidence>
<keyword evidence="4" id="KW-1185">Reference proteome</keyword>
<feature type="transmembrane region" description="Helical" evidence="2">
    <location>
        <begin position="66"/>
        <end position="87"/>
    </location>
</feature>
<keyword evidence="2" id="KW-1133">Transmembrane helix</keyword>
<sequence length="196" mass="20270">MTDPHEPEQSAGEESSGRDRPPVQSQDGAGEGTRRQTPSAEVQHTETEDTQVQGASAAGRKEGRKALLLGLGGGLVVAAFVLAAFVWPGFLAGPGKPDDKAAEAVAALSSKNPGELEKVSCHGPDGKPVAQLPPQALQLIQAVKQTGPPQLSLDTQALAPVDLTLSAQGQTQDLPVDVVLGVTNGEWCMNGISQRQ</sequence>
<keyword evidence="2" id="KW-0472">Membrane</keyword>
<protein>
    <recommendedName>
        <fullName evidence="5">DUF4878 domain-containing protein</fullName>
    </recommendedName>
</protein>
<proteinExistence type="predicted"/>
<dbReference type="RefSeq" id="WP_169411768.1">
    <property type="nucleotide sequence ID" value="NZ_JAAXKZ010000020.1"/>
</dbReference>
<evidence type="ECO:0000313" key="3">
    <source>
        <dbReference type="EMBL" id="NMH91560.1"/>
    </source>
</evidence>